<dbReference type="InterPro" id="IPR001173">
    <property type="entry name" value="Glyco_trans_2-like"/>
</dbReference>
<reference evidence="5 6" key="1">
    <citation type="submission" date="2018-10" db="EMBL/GenBank/DDBJ databases">
        <title>Genomic Encyclopedia of Archaeal and Bacterial Type Strains, Phase II (KMG-II): from individual species to whole genera.</title>
        <authorList>
            <person name="Goeker M."/>
        </authorList>
    </citation>
    <scope>NUCLEOTIDE SEQUENCE [LARGE SCALE GENOMIC DNA]</scope>
    <source>
        <strain evidence="5 6">DSM 25230</strain>
    </source>
</reference>
<comment type="similarity">
    <text evidence="1">Belongs to the glycosyltransferase 2 family.</text>
</comment>
<dbReference type="SUPFAM" id="SSF53448">
    <property type="entry name" value="Nucleotide-diphospho-sugar transferases"/>
    <property type="match status" value="1"/>
</dbReference>
<dbReference type="OrthoDB" id="1142396at2"/>
<dbReference type="PANTHER" id="PTHR43630">
    <property type="entry name" value="POLY-BETA-1,6-N-ACETYL-D-GLUCOSAMINE SYNTHASE"/>
    <property type="match status" value="1"/>
</dbReference>
<dbReference type="RefSeq" id="WP_121062935.1">
    <property type="nucleotide sequence ID" value="NZ_RBIQ01000007.1"/>
</dbReference>
<proteinExistence type="inferred from homology"/>
<dbReference type="PANTHER" id="PTHR43630:SF1">
    <property type="entry name" value="POLY-BETA-1,6-N-ACETYL-D-GLUCOSAMINE SYNTHASE"/>
    <property type="match status" value="1"/>
</dbReference>
<dbReference type="Proteomes" id="UP000269412">
    <property type="component" value="Unassembled WGS sequence"/>
</dbReference>
<keyword evidence="6" id="KW-1185">Reference proteome</keyword>
<evidence type="ECO:0000256" key="2">
    <source>
        <dbReference type="ARBA" id="ARBA00022676"/>
    </source>
</evidence>
<gene>
    <name evidence="5" type="ORF">CLV91_0123</name>
</gene>
<evidence type="ECO:0000313" key="5">
    <source>
        <dbReference type="EMBL" id="RKR14054.1"/>
    </source>
</evidence>
<dbReference type="Pfam" id="PF00535">
    <property type="entry name" value="Glycos_transf_2"/>
    <property type="match status" value="1"/>
</dbReference>
<dbReference type="AlphaFoldDB" id="A0A495EAW8"/>
<dbReference type="EMBL" id="RBIQ01000007">
    <property type="protein sequence ID" value="RKR14054.1"/>
    <property type="molecule type" value="Genomic_DNA"/>
</dbReference>
<organism evidence="5 6">
    <name type="scientific">Maribacter vaceletii</name>
    <dbReference type="NCBI Taxonomy" id="1206816"/>
    <lineage>
        <taxon>Bacteria</taxon>
        <taxon>Pseudomonadati</taxon>
        <taxon>Bacteroidota</taxon>
        <taxon>Flavobacteriia</taxon>
        <taxon>Flavobacteriales</taxon>
        <taxon>Flavobacteriaceae</taxon>
        <taxon>Maribacter</taxon>
    </lineage>
</organism>
<comment type="caution">
    <text evidence="5">The sequence shown here is derived from an EMBL/GenBank/DDBJ whole genome shotgun (WGS) entry which is preliminary data.</text>
</comment>
<accession>A0A495EAW8</accession>
<dbReference type="InterPro" id="IPR029044">
    <property type="entry name" value="Nucleotide-diphossugar_trans"/>
</dbReference>
<sequence>MDYYIVIPAHNEEQYISYTLDSILKQSLLPKKVIIVNDNSSDDTEKIINSYCLKSEFFTKLNTTSTKEHMPGSKVINAFYKGLELLDNSYDFIVKLDADIILPENYFETIAYIFKTNPKVGIAGGFAYEETKDGKWLLNHPMNKDHVRGAFKAYSKTCFKAINGLKNAMGWDTVDELLAQYHGFEIYTKDQLQVKHLRPTGGAYNKKAKLLQGKAMRTLRYGFWITIIASLKMALKQKKSATFFHNLEGYRNAKKEKVPFLVSKEEGDFIRKLRWKNIKQKLF</sequence>
<name>A0A495EAW8_9FLAO</name>
<evidence type="ECO:0000259" key="4">
    <source>
        <dbReference type="Pfam" id="PF00535"/>
    </source>
</evidence>
<dbReference type="CDD" id="cd00761">
    <property type="entry name" value="Glyco_tranf_GTA_type"/>
    <property type="match status" value="1"/>
</dbReference>
<dbReference type="Gene3D" id="3.90.550.10">
    <property type="entry name" value="Spore Coat Polysaccharide Biosynthesis Protein SpsA, Chain A"/>
    <property type="match status" value="1"/>
</dbReference>
<evidence type="ECO:0000313" key="6">
    <source>
        <dbReference type="Proteomes" id="UP000269412"/>
    </source>
</evidence>
<protein>
    <submittedName>
        <fullName evidence="5">Glycosyl transferase family 2</fullName>
    </submittedName>
</protein>
<dbReference type="GO" id="GO:0016757">
    <property type="term" value="F:glycosyltransferase activity"/>
    <property type="evidence" value="ECO:0007669"/>
    <property type="project" value="UniProtKB-KW"/>
</dbReference>
<keyword evidence="2" id="KW-0328">Glycosyltransferase</keyword>
<feature type="domain" description="Glycosyltransferase 2-like" evidence="4">
    <location>
        <begin position="5"/>
        <end position="146"/>
    </location>
</feature>
<keyword evidence="3 5" id="KW-0808">Transferase</keyword>
<evidence type="ECO:0000256" key="3">
    <source>
        <dbReference type="ARBA" id="ARBA00022679"/>
    </source>
</evidence>
<evidence type="ECO:0000256" key="1">
    <source>
        <dbReference type="ARBA" id="ARBA00006739"/>
    </source>
</evidence>